<proteinExistence type="predicted"/>
<reference evidence="1 2" key="1">
    <citation type="journal article" date="2014" name="Am. J. Bot.">
        <title>Genome assembly and annotation for red clover (Trifolium pratense; Fabaceae).</title>
        <authorList>
            <person name="Istvanek J."/>
            <person name="Jaros M."/>
            <person name="Krenek A."/>
            <person name="Repkova J."/>
        </authorList>
    </citation>
    <scope>NUCLEOTIDE SEQUENCE [LARGE SCALE GENOMIC DNA]</scope>
    <source>
        <strain evidence="2">cv. Tatra</strain>
        <tissue evidence="1">Young leaves</tissue>
    </source>
</reference>
<sequence>MNQACLAKLGWKLYIGDDDMWCDVLTGKYDCRNFKEEVIRASASSFWKNIIKLRPKLNQYCFWAIGNDADVEAWQDVWIDVDLRVADLEINIPENLLHASLVIWWIMVECGIVSKINAILPPHVDKGNDIQLRANNKFSIASMYEILCDLSFQLLLCMRFYVTNKARMGLGNAFCDYCGEEETSLHACVERLWTTHGGFGWLLFLLFCVPEFLKET</sequence>
<evidence type="ECO:0000313" key="1">
    <source>
        <dbReference type="EMBL" id="PNX94253.1"/>
    </source>
</evidence>
<dbReference type="Proteomes" id="UP000236291">
    <property type="component" value="Unassembled WGS sequence"/>
</dbReference>
<reference evidence="1 2" key="2">
    <citation type="journal article" date="2017" name="Front. Plant Sci.">
        <title>Gene Classification and Mining of Molecular Markers Useful in Red Clover (Trifolium pratense) Breeding.</title>
        <authorList>
            <person name="Istvanek J."/>
            <person name="Dluhosova J."/>
            <person name="Dluhos P."/>
            <person name="Patkova L."/>
            <person name="Nedelnik J."/>
            <person name="Repkova J."/>
        </authorList>
    </citation>
    <scope>NUCLEOTIDE SEQUENCE [LARGE SCALE GENOMIC DNA]</scope>
    <source>
        <strain evidence="2">cv. Tatra</strain>
        <tissue evidence="1">Young leaves</tissue>
    </source>
</reference>
<comment type="caution">
    <text evidence="1">The sequence shown here is derived from an EMBL/GenBank/DDBJ whole genome shotgun (WGS) entry which is preliminary data.</text>
</comment>
<accession>A0A2K3MTV4</accession>
<protein>
    <submittedName>
        <fullName evidence="1">Uncharacterized protein</fullName>
    </submittedName>
</protein>
<gene>
    <name evidence="1" type="ORF">L195_g017425</name>
</gene>
<organism evidence="1 2">
    <name type="scientific">Trifolium pratense</name>
    <name type="common">Red clover</name>
    <dbReference type="NCBI Taxonomy" id="57577"/>
    <lineage>
        <taxon>Eukaryota</taxon>
        <taxon>Viridiplantae</taxon>
        <taxon>Streptophyta</taxon>
        <taxon>Embryophyta</taxon>
        <taxon>Tracheophyta</taxon>
        <taxon>Spermatophyta</taxon>
        <taxon>Magnoliopsida</taxon>
        <taxon>eudicotyledons</taxon>
        <taxon>Gunneridae</taxon>
        <taxon>Pentapetalae</taxon>
        <taxon>rosids</taxon>
        <taxon>fabids</taxon>
        <taxon>Fabales</taxon>
        <taxon>Fabaceae</taxon>
        <taxon>Papilionoideae</taxon>
        <taxon>50 kb inversion clade</taxon>
        <taxon>NPAAA clade</taxon>
        <taxon>Hologalegina</taxon>
        <taxon>IRL clade</taxon>
        <taxon>Trifolieae</taxon>
        <taxon>Trifolium</taxon>
    </lineage>
</organism>
<evidence type="ECO:0000313" key="2">
    <source>
        <dbReference type="Proteomes" id="UP000236291"/>
    </source>
</evidence>
<dbReference type="AlphaFoldDB" id="A0A2K3MTV4"/>
<name>A0A2K3MTV4_TRIPR</name>
<dbReference type="EMBL" id="ASHM01012302">
    <property type="protein sequence ID" value="PNX94253.1"/>
    <property type="molecule type" value="Genomic_DNA"/>
</dbReference>